<dbReference type="PROSITE" id="PS51071">
    <property type="entry name" value="HTH_RPIR"/>
    <property type="match status" value="1"/>
</dbReference>
<dbReference type="SUPFAM" id="SSF53697">
    <property type="entry name" value="SIS domain"/>
    <property type="match status" value="1"/>
</dbReference>
<keyword evidence="2" id="KW-0238">DNA-binding</keyword>
<evidence type="ECO:0000256" key="1">
    <source>
        <dbReference type="ARBA" id="ARBA00023015"/>
    </source>
</evidence>
<name>A0A7X2IPM5_9BURK</name>
<evidence type="ECO:0000313" key="8">
    <source>
        <dbReference type="EMBL" id="MRV73719.1"/>
    </source>
</evidence>
<protein>
    <submittedName>
        <fullName evidence="8">SIS domain-containing protein</fullName>
    </submittedName>
</protein>
<dbReference type="GO" id="GO:0003677">
    <property type="term" value="F:DNA binding"/>
    <property type="evidence" value="ECO:0007669"/>
    <property type="project" value="UniProtKB-KW"/>
</dbReference>
<dbReference type="AlphaFoldDB" id="A0A7X2IPM5"/>
<dbReference type="Pfam" id="PF01380">
    <property type="entry name" value="SIS"/>
    <property type="match status" value="1"/>
</dbReference>
<keyword evidence="9" id="KW-1185">Reference proteome</keyword>
<dbReference type="Proteomes" id="UP000446768">
    <property type="component" value="Unassembled WGS sequence"/>
</dbReference>
<evidence type="ECO:0000313" key="9">
    <source>
        <dbReference type="Proteomes" id="UP000446768"/>
    </source>
</evidence>
<keyword evidence="5" id="KW-1133">Transmembrane helix</keyword>
<dbReference type="GO" id="GO:0097367">
    <property type="term" value="F:carbohydrate derivative binding"/>
    <property type="evidence" value="ECO:0007669"/>
    <property type="project" value="InterPro"/>
</dbReference>
<dbReference type="InterPro" id="IPR000281">
    <property type="entry name" value="HTH_RpiR"/>
</dbReference>
<proteinExistence type="predicted"/>
<evidence type="ECO:0000256" key="5">
    <source>
        <dbReference type="SAM" id="Phobius"/>
    </source>
</evidence>
<dbReference type="InterPro" id="IPR036388">
    <property type="entry name" value="WH-like_DNA-bd_sf"/>
</dbReference>
<dbReference type="InterPro" id="IPR046348">
    <property type="entry name" value="SIS_dom_sf"/>
</dbReference>
<dbReference type="PROSITE" id="PS51464">
    <property type="entry name" value="SIS"/>
    <property type="match status" value="1"/>
</dbReference>
<dbReference type="InterPro" id="IPR009057">
    <property type="entry name" value="Homeodomain-like_sf"/>
</dbReference>
<dbReference type="InterPro" id="IPR047640">
    <property type="entry name" value="RpiR-like"/>
</dbReference>
<evidence type="ECO:0000256" key="2">
    <source>
        <dbReference type="ARBA" id="ARBA00023125"/>
    </source>
</evidence>
<evidence type="ECO:0000259" key="7">
    <source>
        <dbReference type="PROSITE" id="PS51464"/>
    </source>
</evidence>
<dbReference type="PANTHER" id="PTHR30514:SF18">
    <property type="entry name" value="RPIR-FAMILY TRANSCRIPTIONAL REGULATOR"/>
    <property type="match status" value="1"/>
</dbReference>
<evidence type="ECO:0000256" key="4">
    <source>
        <dbReference type="ARBA" id="ARBA00023163"/>
    </source>
</evidence>
<dbReference type="GO" id="GO:0003700">
    <property type="term" value="F:DNA-binding transcription factor activity"/>
    <property type="evidence" value="ECO:0007669"/>
    <property type="project" value="InterPro"/>
</dbReference>
<keyword evidence="5" id="KW-0472">Membrane</keyword>
<gene>
    <name evidence="8" type="ORF">GJ700_18560</name>
</gene>
<evidence type="ECO:0000256" key="3">
    <source>
        <dbReference type="ARBA" id="ARBA00023152"/>
    </source>
</evidence>
<dbReference type="InterPro" id="IPR035472">
    <property type="entry name" value="RpiR-like_SIS"/>
</dbReference>
<accession>A0A7X2IPM5</accession>
<sequence>MTTNKARRATPSLPSPAVAFAQSELGQQLVRVMTEGSASSKAIAEYLLRNHVRLAALRIEELAEGCQVSTATISRFARDIGFRNFAAMRAAVAEVLQGVLQPVEKLRSTIERRDGAGVPAVESLEYAAANIAASASGLQLAELDKVVHQLTRASTVYVLGFGLSSYLAGLLALHLQPFCPHVVEVAGQGGTEVAAGHLANITAKDVLVVISFPRYALDVVRLAGFARSRNACIVSLTDAPASPLAELADHVLYAPGEHPVLSSSSAAALAMIEALAVTLMVSNKENVDKAARLTEAISAYLYGADAGSAARPGKNARK</sequence>
<feature type="domain" description="SIS" evidence="7">
    <location>
        <begin position="146"/>
        <end position="285"/>
    </location>
</feature>
<keyword evidence="4" id="KW-0804">Transcription</keyword>
<dbReference type="PANTHER" id="PTHR30514">
    <property type="entry name" value="GLUCOKINASE"/>
    <property type="match status" value="1"/>
</dbReference>
<keyword evidence="1" id="KW-0805">Transcription regulation</keyword>
<keyword evidence="3" id="KW-0324">Glycolysis</keyword>
<dbReference type="Gene3D" id="1.10.10.10">
    <property type="entry name" value="Winged helix-like DNA-binding domain superfamily/Winged helix DNA-binding domain"/>
    <property type="match status" value="1"/>
</dbReference>
<evidence type="ECO:0000259" key="6">
    <source>
        <dbReference type="PROSITE" id="PS51071"/>
    </source>
</evidence>
<dbReference type="GO" id="GO:0006096">
    <property type="term" value="P:glycolytic process"/>
    <property type="evidence" value="ECO:0007669"/>
    <property type="project" value="UniProtKB-KW"/>
</dbReference>
<comment type="caution">
    <text evidence="8">The sequence shown here is derived from an EMBL/GenBank/DDBJ whole genome shotgun (WGS) entry which is preliminary data.</text>
</comment>
<dbReference type="SUPFAM" id="SSF46689">
    <property type="entry name" value="Homeodomain-like"/>
    <property type="match status" value="1"/>
</dbReference>
<dbReference type="InterPro" id="IPR001347">
    <property type="entry name" value="SIS_dom"/>
</dbReference>
<dbReference type="Pfam" id="PF01418">
    <property type="entry name" value="HTH_6"/>
    <property type="match status" value="1"/>
</dbReference>
<dbReference type="CDD" id="cd05013">
    <property type="entry name" value="SIS_RpiR"/>
    <property type="match status" value="1"/>
</dbReference>
<reference evidence="8 9" key="1">
    <citation type="submission" date="2019-11" db="EMBL/GenBank/DDBJ databases">
        <title>Novel species isolated from a subtropical stream in China.</title>
        <authorList>
            <person name="Lu H."/>
        </authorList>
    </citation>
    <scope>NUCLEOTIDE SEQUENCE [LARGE SCALE GENOMIC DNA]</scope>
    <source>
        <strain evidence="8 9">FT92W</strain>
    </source>
</reference>
<keyword evidence="5" id="KW-0812">Transmembrane</keyword>
<dbReference type="Gene3D" id="3.40.50.10490">
    <property type="entry name" value="Glucose-6-phosphate isomerase like protein, domain 1"/>
    <property type="match status" value="1"/>
</dbReference>
<feature type="transmembrane region" description="Helical" evidence="5">
    <location>
        <begin position="155"/>
        <end position="175"/>
    </location>
</feature>
<organism evidence="8 9">
    <name type="scientific">Pseudoduganella rivuli</name>
    <dbReference type="NCBI Taxonomy" id="2666085"/>
    <lineage>
        <taxon>Bacteria</taxon>
        <taxon>Pseudomonadati</taxon>
        <taxon>Pseudomonadota</taxon>
        <taxon>Betaproteobacteria</taxon>
        <taxon>Burkholderiales</taxon>
        <taxon>Oxalobacteraceae</taxon>
        <taxon>Telluria group</taxon>
        <taxon>Pseudoduganella</taxon>
    </lineage>
</organism>
<dbReference type="RefSeq" id="WP_154376560.1">
    <property type="nucleotide sequence ID" value="NZ_WKJJ01000011.1"/>
</dbReference>
<dbReference type="EMBL" id="WKJJ01000011">
    <property type="protein sequence ID" value="MRV73719.1"/>
    <property type="molecule type" value="Genomic_DNA"/>
</dbReference>
<feature type="domain" description="HTH rpiR-type" evidence="6">
    <location>
        <begin position="23"/>
        <end position="99"/>
    </location>
</feature>